<dbReference type="GO" id="GO:0005634">
    <property type="term" value="C:nucleus"/>
    <property type="evidence" value="ECO:0007669"/>
    <property type="project" value="UniProtKB-SubCell"/>
</dbReference>
<comment type="similarity">
    <text evidence="2 8">Belongs to the CGI121/TPRKB family.</text>
</comment>
<protein>
    <recommendedName>
        <fullName evidence="4">EKC/KEOPS complex subunit CGI121</fullName>
    </recommendedName>
    <alternativeName>
        <fullName evidence="3">EKC/KEOPS complex subunit cgi121</fullName>
    </alternativeName>
</protein>
<dbReference type="AlphaFoldDB" id="A0A8H7MEY2"/>
<keyword evidence="6 8" id="KW-0539">Nucleus</keyword>
<evidence type="ECO:0000256" key="5">
    <source>
        <dbReference type="ARBA" id="ARBA00022694"/>
    </source>
</evidence>
<evidence type="ECO:0000256" key="3">
    <source>
        <dbReference type="ARBA" id="ARBA00015316"/>
    </source>
</evidence>
<organism evidence="9 10">
    <name type="scientific">Ascochyta lentis</name>
    <dbReference type="NCBI Taxonomy" id="205686"/>
    <lineage>
        <taxon>Eukaryota</taxon>
        <taxon>Fungi</taxon>
        <taxon>Dikarya</taxon>
        <taxon>Ascomycota</taxon>
        <taxon>Pezizomycotina</taxon>
        <taxon>Dothideomycetes</taxon>
        <taxon>Pleosporomycetidae</taxon>
        <taxon>Pleosporales</taxon>
        <taxon>Pleosporineae</taxon>
        <taxon>Didymellaceae</taxon>
        <taxon>Ascochyta</taxon>
    </lineage>
</organism>
<dbReference type="OrthoDB" id="329139at2759"/>
<evidence type="ECO:0000256" key="1">
    <source>
        <dbReference type="ARBA" id="ARBA00004123"/>
    </source>
</evidence>
<sequence>MAAVRTFTLPHYEAYPVQVALFKNVKNAEFLKSQLLAANPEFDYAFLDAAMILTPTHLLTATFHALHAFLSHTQKTRSPHSELVFALSPTNNIGASYKTFGITPATHSLLCVKLPLRADGSVDRTVTLHSVAAHLGRVVEGESVSVGEEGDEVGAFAEVHRVKKVYKIACAKGGSKGMKGDRRDLESVVLGAIALKGS</sequence>
<dbReference type="Pfam" id="PF08617">
    <property type="entry name" value="CGI-121"/>
    <property type="match status" value="1"/>
</dbReference>
<name>A0A8H7MEY2_9PLEO</name>
<dbReference type="Proteomes" id="UP000651452">
    <property type="component" value="Unassembled WGS sequence"/>
</dbReference>
<accession>A0A8H7MEY2</accession>
<evidence type="ECO:0000256" key="8">
    <source>
        <dbReference type="RuleBase" id="RU004398"/>
    </source>
</evidence>
<dbReference type="GO" id="GO:0005829">
    <property type="term" value="C:cytosol"/>
    <property type="evidence" value="ECO:0007669"/>
    <property type="project" value="TreeGrafter"/>
</dbReference>
<evidence type="ECO:0000256" key="2">
    <source>
        <dbReference type="ARBA" id="ARBA00005546"/>
    </source>
</evidence>
<dbReference type="GO" id="GO:0000408">
    <property type="term" value="C:EKC/KEOPS complex"/>
    <property type="evidence" value="ECO:0007669"/>
    <property type="project" value="TreeGrafter"/>
</dbReference>
<gene>
    <name evidence="9" type="ORF">EKO04_011432</name>
</gene>
<reference evidence="9" key="2">
    <citation type="submission" date="2020-09" db="EMBL/GenBank/DDBJ databases">
        <title>Reference genome assembly for Australian Ascochyta lentis isolate Al4.</title>
        <authorList>
            <person name="Lee R.C."/>
            <person name="Farfan-Caceres L.M."/>
            <person name="Debler J.W."/>
            <person name="Williams A.H."/>
            <person name="Henares B.M."/>
        </authorList>
    </citation>
    <scope>NUCLEOTIDE SEQUENCE</scope>
    <source>
        <strain evidence="9">Al4</strain>
    </source>
</reference>
<evidence type="ECO:0000256" key="7">
    <source>
        <dbReference type="ARBA" id="ARBA00025043"/>
    </source>
</evidence>
<evidence type="ECO:0000313" key="10">
    <source>
        <dbReference type="Proteomes" id="UP000651452"/>
    </source>
</evidence>
<evidence type="ECO:0000256" key="6">
    <source>
        <dbReference type="ARBA" id="ARBA00023242"/>
    </source>
</evidence>
<dbReference type="GO" id="GO:0002949">
    <property type="term" value="P:tRNA threonylcarbamoyladenosine modification"/>
    <property type="evidence" value="ECO:0007669"/>
    <property type="project" value="TreeGrafter"/>
</dbReference>
<evidence type="ECO:0000313" key="9">
    <source>
        <dbReference type="EMBL" id="KAF9690667.1"/>
    </source>
</evidence>
<dbReference type="InterPro" id="IPR013926">
    <property type="entry name" value="CGI121/TPRKB"/>
</dbReference>
<comment type="function">
    <text evidence="7">Component of the EKC/KEOPS complex that is required for the formation of a threonylcarbamoyl group on adenosine at position 37 (t(6)A37) in tRNAs that read codons beginning with adenine. The complex is probably involved in the transfer of the threonylcarbamoyl moiety of threonylcarbamoyl-AMP (TC-AMP) to the N6 group of A37. CGI121 acts as an allosteric effector that regulates the t(6)A activity of the complex. The EKC/KEOPS complex also promotes both telomere uncapping and telomere elongation. The complex is required for efficient recruitment of transcriptional coactivators. CGI121 is not required for tRNA modification.</text>
</comment>
<dbReference type="Gene3D" id="3.30.2380.10">
    <property type="entry name" value="CGI121/TPRKB"/>
    <property type="match status" value="1"/>
</dbReference>
<comment type="caution">
    <text evidence="9">The sequence shown here is derived from an EMBL/GenBank/DDBJ whole genome shotgun (WGS) entry which is preliminary data.</text>
</comment>
<dbReference type="PANTHER" id="PTHR15840:SF10">
    <property type="entry name" value="EKC_KEOPS COMPLEX SUBUNIT TPRKB"/>
    <property type="match status" value="1"/>
</dbReference>
<dbReference type="SUPFAM" id="SSF143870">
    <property type="entry name" value="PF0523-like"/>
    <property type="match status" value="1"/>
</dbReference>
<dbReference type="EMBL" id="RZGK01000023">
    <property type="protein sequence ID" value="KAF9690667.1"/>
    <property type="molecule type" value="Genomic_DNA"/>
</dbReference>
<dbReference type="InterPro" id="IPR036504">
    <property type="entry name" value="CGI121/TPRKB_sf"/>
</dbReference>
<keyword evidence="10" id="KW-1185">Reference proteome</keyword>
<reference evidence="9" key="1">
    <citation type="submission" date="2018-12" db="EMBL/GenBank/DDBJ databases">
        <authorList>
            <person name="Syme R.A."/>
            <person name="Farfan-Caceres L."/>
            <person name="Lichtenzveig J."/>
        </authorList>
    </citation>
    <scope>NUCLEOTIDE SEQUENCE</scope>
    <source>
        <strain evidence="9">Al4</strain>
    </source>
</reference>
<keyword evidence="5" id="KW-0819">tRNA processing</keyword>
<comment type="subcellular location">
    <subcellularLocation>
        <location evidence="1">Nucleus</location>
    </subcellularLocation>
</comment>
<proteinExistence type="inferred from homology"/>
<dbReference type="PANTHER" id="PTHR15840">
    <property type="entry name" value="CGI-121 FAMILY MEMBER"/>
    <property type="match status" value="1"/>
</dbReference>
<evidence type="ECO:0000256" key="4">
    <source>
        <dbReference type="ARBA" id="ARBA00016009"/>
    </source>
</evidence>